<gene>
    <name evidence="2" type="primary">rbfA</name>
    <name evidence="3" type="ORF">DF188_01550</name>
</gene>
<dbReference type="InterPro" id="IPR015946">
    <property type="entry name" value="KH_dom-like_a/b"/>
</dbReference>
<dbReference type="RefSeq" id="WP_109065562.1">
    <property type="nucleotide sequence ID" value="NZ_JAUQUL010000003.1"/>
</dbReference>
<protein>
    <recommendedName>
        <fullName evidence="2">Ribosome-binding factor A</fullName>
    </recommendedName>
</protein>
<keyword evidence="2" id="KW-0963">Cytoplasm</keyword>
<dbReference type="AlphaFoldDB" id="A0A2U2C303"/>
<dbReference type="InterPro" id="IPR020053">
    <property type="entry name" value="Ribosome-bd_factorA_CS"/>
</dbReference>
<dbReference type="PROSITE" id="PS01319">
    <property type="entry name" value="RBFA"/>
    <property type="match status" value="1"/>
</dbReference>
<proteinExistence type="inferred from homology"/>
<organism evidence="3 4">
    <name type="scientific">Aliarcobacter skirrowii</name>
    <dbReference type="NCBI Taxonomy" id="28200"/>
    <lineage>
        <taxon>Bacteria</taxon>
        <taxon>Pseudomonadati</taxon>
        <taxon>Campylobacterota</taxon>
        <taxon>Epsilonproteobacteria</taxon>
        <taxon>Campylobacterales</taxon>
        <taxon>Arcobacteraceae</taxon>
        <taxon>Aliarcobacter</taxon>
    </lineage>
</organism>
<comment type="caution">
    <text evidence="3">The sequence shown here is derived from an EMBL/GenBank/DDBJ whole genome shotgun (WGS) entry which is preliminary data.</text>
</comment>
<dbReference type="SUPFAM" id="SSF89919">
    <property type="entry name" value="Ribosome-binding factor A, RbfA"/>
    <property type="match status" value="1"/>
</dbReference>
<dbReference type="HAMAP" id="MF_00003">
    <property type="entry name" value="RbfA"/>
    <property type="match status" value="1"/>
</dbReference>
<dbReference type="NCBIfam" id="NF001806">
    <property type="entry name" value="PRK00521.3-4"/>
    <property type="match status" value="1"/>
</dbReference>
<evidence type="ECO:0000313" key="3">
    <source>
        <dbReference type="EMBL" id="PWE23390.1"/>
    </source>
</evidence>
<name>A0A2U2C303_9BACT</name>
<dbReference type="STRING" id="28200.GCA_001572935_00796"/>
<comment type="function">
    <text evidence="2">One of several proteins that assist in the late maturation steps of the functional core of the 30S ribosomal subunit. Associates with free 30S ribosomal subunits (but not with 30S subunits that are part of 70S ribosomes or polysomes). Required for efficient processing of 16S rRNA. May interact with the 5'-terminal helix region of 16S rRNA.</text>
</comment>
<dbReference type="Gene3D" id="3.30.300.20">
    <property type="match status" value="1"/>
</dbReference>
<dbReference type="Proteomes" id="UP000245014">
    <property type="component" value="Unassembled WGS sequence"/>
</dbReference>
<comment type="subunit">
    <text evidence="2">Monomer. Binds 30S ribosomal subunits, but not 50S ribosomal subunits or 70S ribosomes.</text>
</comment>
<sequence length="120" mass="13569">MKSINLQRTESLLMELIPQALSSLSNDLINSLAITGVNCKKGKYDAIVYFDGSDFSKEQNDEIIKNLVKANGRLKSEILSATGWYKCPNFRFEVDTSLENSKNIEDLFAKIKKTKKSDEE</sequence>
<accession>A0A2U2C303</accession>
<dbReference type="EMBL" id="QEYI01000001">
    <property type="protein sequence ID" value="PWE23390.1"/>
    <property type="molecule type" value="Genomic_DNA"/>
</dbReference>
<evidence type="ECO:0000256" key="1">
    <source>
        <dbReference type="ARBA" id="ARBA00022517"/>
    </source>
</evidence>
<dbReference type="GO" id="GO:0030490">
    <property type="term" value="P:maturation of SSU-rRNA"/>
    <property type="evidence" value="ECO:0007669"/>
    <property type="project" value="UniProtKB-UniRule"/>
</dbReference>
<evidence type="ECO:0000256" key="2">
    <source>
        <dbReference type="HAMAP-Rule" id="MF_00003"/>
    </source>
</evidence>
<comment type="similarity">
    <text evidence="2">Belongs to the RbfA family.</text>
</comment>
<dbReference type="InterPro" id="IPR023799">
    <property type="entry name" value="RbfA_dom_sf"/>
</dbReference>
<dbReference type="GO" id="GO:0005737">
    <property type="term" value="C:cytoplasm"/>
    <property type="evidence" value="ECO:0007669"/>
    <property type="project" value="UniProtKB-SubCell"/>
</dbReference>
<dbReference type="Pfam" id="PF02033">
    <property type="entry name" value="RBFA"/>
    <property type="match status" value="1"/>
</dbReference>
<reference evidence="3 4" key="1">
    <citation type="submission" date="2018-05" db="EMBL/GenBank/DDBJ databases">
        <title>Antimicrobial susceptibility testing and genomic analysis of Arcobacter skirrowii strains and one Arcobacter butzleri isolated from German poultry farms.</title>
        <authorList>
            <person name="Haenel I."/>
            <person name="Hotzel H."/>
            <person name="Tomaso H."/>
            <person name="Busch A."/>
        </authorList>
    </citation>
    <scope>NUCLEOTIDE SEQUENCE [LARGE SCALE GENOMIC DNA]</scope>
    <source>
        <strain evidence="4">v</strain>
    </source>
</reference>
<dbReference type="NCBIfam" id="TIGR00082">
    <property type="entry name" value="rbfA"/>
    <property type="match status" value="1"/>
</dbReference>
<evidence type="ECO:0000313" key="4">
    <source>
        <dbReference type="Proteomes" id="UP000245014"/>
    </source>
</evidence>
<comment type="subcellular location">
    <subcellularLocation>
        <location evidence="2">Cytoplasm</location>
    </subcellularLocation>
</comment>
<dbReference type="InterPro" id="IPR000238">
    <property type="entry name" value="RbfA"/>
</dbReference>
<keyword evidence="1 2" id="KW-0690">Ribosome biogenesis</keyword>